<feature type="binding site" evidence="5 8">
    <location>
        <position position="214"/>
    </location>
    <ligand>
        <name>NAD(+)</name>
        <dbReference type="ChEBI" id="CHEBI:57540"/>
    </ligand>
</feature>
<dbReference type="HAMAP" id="MF_01024">
    <property type="entry name" value="HisD"/>
    <property type="match status" value="1"/>
</dbReference>
<dbReference type="STRING" id="871652.SAMN04515673_10116"/>
<dbReference type="CDD" id="cd06572">
    <property type="entry name" value="Histidinol_dh"/>
    <property type="match status" value="1"/>
</dbReference>
<comment type="catalytic activity">
    <reaction evidence="5">
        <text>L-histidinol + 2 NAD(+) + H2O = L-histidine + 2 NADH + 3 H(+)</text>
        <dbReference type="Rhea" id="RHEA:20641"/>
        <dbReference type="ChEBI" id="CHEBI:15377"/>
        <dbReference type="ChEBI" id="CHEBI:15378"/>
        <dbReference type="ChEBI" id="CHEBI:57540"/>
        <dbReference type="ChEBI" id="CHEBI:57595"/>
        <dbReference type="ChEBI" id="CHEBI:57699"/>
        <dbReference type="ChEBI" id="CHEBI:57945"/>
        <dbReference type="EC" id="1.1.1.23"/>
    </reaction>
</comment>
<dbReference type="SUPFAM" id="SSF53720">
    <property type="entry name" value="ALDH-like"/>
    <property type="match status" value="1"/>
</dbReference>
<name>A0A1I6CMQ6_9RHOB</name>
<reference evidence="12 13" key="1">
    <citation type="submission" date="2016-10" db="EMBL/GenBank/DDBJ databases">
        <authorList>
            <person name="de Groot N.N."/>
        </authorList>
    </citation>
    <scope>NUCLEOTIDE SEQUENCE [LARGE SCALE GENOMIC DNA]</scope>
    <source>
        <strain evidence="13">KMM 9023,NRIC 0796,JCM 17311,KCTC 23692</strain>
    </source>
</reference>
<organism evidence="12 13">
    <name type="scientific">Poseidonocella sedimentorum</name>
    <dbReference type="NCBI Taxonomy" id="871652"/>
    <lineage>
        <taxon>Bacteria</taxon>
        <taxon>Pseudomonadati</taxon>
        <taxon>Pseudomonadota</taxon>
        <taxon>Alphaproteobacteria</taxon>
        <taxon>Rhodobacterales</taxon>
        <taxon>Roseobacteraceae</taxon>
        <taxon>Poseidonocella</taxon>
    </lineage>
</organism>
<feature type="binding site" evidence="5 8">
    <location>
        <position position="191"/>
    </location>
    <ligand>
        <name>NAD(+)</name>
        <dbReference type="ChEBI" id="CHEBI:57540"/>
    </ligand>
</feature>
<keyword evidence="5 8" id="KW-0520">NAD</keyword>
<keyword evidence="13" id="KW-1185">Reference proteome</keyword>
<dbReference type="EMBL" id="FOYI01000001">
    <property type="protein sequence ID" value="SFQ94452.1"/>
    <property type="molecule type" value="Genomic_DNA"/>
</dbReference>
<comment type="cofactor">
    <cofactor evidence="5 10">
        <name>Zn(2+)</name>
        <dbReference type="ChEBI" id="CHEBI:29105"/>
    </cofactor>
    <text evidence="5 10">Binds 1 zinc ion per subunit.</text>
</comment>
<keyword evidence="4 5" id="KW-0560">Oxidoreductase</keyword>
<feature type="binding site" evidence="5 10">
    <location>
        <position position="361"/>
    </location>
    <ligand>
        <name>Zn(2+)</name>
        <dbReference type="ChEBI" id="CHEBI:29105"/>
    </ligand>
</feature>
<evidence type="ECO:0000256" key="4">
    <source>
        <dbReference type="ARBA" id="ARBA00023002"/>
    </source>
</evidence>
<dbReference type="GO" id="GO:0000105">
    <property type="term" value="P:L-histidine biosynthetic process"/>
    <property type="evidence" value="ECO:0007669"/>
    <property type="project" value="UniProtKB-UniRule"/>
</dbReference>
<feature type="binding site" evidence="5 9">
    <location>
        <position position="328"/>
    </location>
    <ligand>
        <name>substrate</name>
    </ligand>
</feature>
<dbReference type="PRINTS" id="PR00083">
    <property type="entry name" value="HOLDHDRGNASE"/>
</dbReference>
<dbReference type="Pfam" id="PF00815">
    <property type="entry name" value="Histidinol_dh"/>
    <property type="match status" value="1"/>
</dbReference>
<evidence type="ECO:0000256" key="10">
    <source>
        <dbReference type="PIRSR" id="PIRSR000099-4"/>
    </source>
</evidence>
<accession>A0A1I6CMQ6</accession>
<keyword evidence="3 5" id="KW-0862">Zinc</keyword>
<dbReference type="Proteomes" id="UP000199302">
    <property type="component" value="Unassembled WGS sequence"/>
</dbReference>
<feature type="binding site" evidence="5 9">
    <location>
        <position position="420"/>
    </location>
    <ligand>
        <name>substrate</name>
    </ligand>
</feature>
<feature type="active site" description="Proton acceptor" evidence="5 7">
    <location>
        <position position="328"/>
    </location>
</feature>
<evidence type="ECO:0000256" key="2">
    <source>
        <dbReference type="ARBA" id="ARBA00022723"/>
    </source>
</evidence>
<dbReference type="PROSITE" id="PS00611">
    <property type="entry name" value="HISOL_DEHYDROGENASE"/>
    <property type="match status" value="1"/>
</dbReference>
<feature type="active site" description="Proton acceptor" evidence="5 7">
    <location>
        <position position="327"/>
    </location>
</feature>
<feature type="binding site" evidence="5 10">
    <location>
        <position position="262"/>
    </location>
    <ligand>
        <name>Zn(2+)</name>
        <dbReference type="ChEBI" id="CHEBI:29105"/>
    </ligand>
</feature>
<sequence length="433" mass="45217">MPQILDSTAPDFETAFSALLSAKREDSPDVDAAVAEIIADVRARGDAALIELTARFDRLSLTPETLAFTPGEIDALCAEVPPEERDALEIAAERIRAYHLRQMPSDESWTDAAGATLGWRWGPVDAAGLYVPGGLASYPSSVLMNALPAKVAGVGRLAIAVPTPDGLANPLVLLAARLAGVDEIYRIGGAQAIAALAYGTKTIAPVDKITGPGNAFVAAAKRRVFGKVGIDMIAGPSEILVIADAANDPEFIALDLLSQAEHDESAQSILITTDAAFGAAVVAEVEAQLKVLDRRAIAGKSWADFGAVITVPDLETAAALSNRIAPEHLELCVADPDALADQITHAGAIFLGQYTPEAIGDYVGGPNHVLPTARSARFSSGLSVMDFLKRTTLARMTPDALRAIGPAAETLAAAEGLQAHGLSVTARLRKLNR</sequence>
<evidence type="ECO:0000256" key="3">
    <source>
        <dbReference type="ARBA" id="ARBA00022833"/>
    </source>
</evidence>
<evidence type="ECO:0000256" key="6">
    <source>
        <dbReference type="PIRNR" id="PIRNR000099"/>
    </source>
</evidence>
<dbReference type="AlphaFoldDB" id="A0A1I6CMQ6"/>
<dbReference type="RefSeq" id="WP_092075382.1">
    <property type="nucleotide sequence ID" value="NZ_FOYI01000001.1"/>
</dbReference>
<dbReference type="Gene3D" id="3.40.50.1980">
    <property type="entry name" value="Nitrogenase molybdenum iron protein domain"/>
    <property type="match status" value="2"/>
</dbReference>
<feature type="binding site" evidence="5 9">
    <location>
        <position position="237"/>
    </location>
    <ligand>
        <name>substrate</name>
    </ligand>
</feature>
<feature type="binding site" evidence="5 9">
    <location>
        <position position="361"/>
    </location>
    <ligand>
        <name>substrate</name>
    </ligand>
</feature>
<evidence type="ECO:0000313" key="12">
    <source>
        <dbReference type="EMBL" id="SFQ94452.1"/>
    </source>
</evidence>
<dbReference type="InterPro" id="IPR012131">
    <property type="entry name" value="Hstdl_DH"/>
</dbReference>
<keyword evidence="2 5" id="KW-0479">Metal-binding</keyword>
<dbReference type="InterPro" id="IPR022695">
    <property type="entry name" value="Histidinol_DH_monofunct"/>
</dbReference>
<dbReference type="GO" id="GO:0008270">
    <property type="term" value="F:zinc ion binding"/>
    <property type="evidence" value="ECO:0007669"/>
    <property type="project" value="UniProtKB-UniRule"/>
</dbReference>
<dbReference type="InterPro" id="IPR001692">
    <property type="entry name" value="Histidinol_DH_CS"/>
</dbReference>
<dbReference type="FunFam" id="3.40.50.1980:FF:000026">
    <property type="entry name" value="Histidinol dehydrogenase"/>
    <property type="match status" value="1"/>
</dbReference>
<feature type="binding site" evidence="5 10">
    <location>
        <position position="420"/>
    </location>
    <ligand>
        <name>Zn(2+)</name>
        <dbReference type="ChEBI" id="CHEBI:29105"/>
    </ligand>
</feature>
<evidence type="ECO:0000256" key="5">
    <source>
        <dbReference type="HAMAP-Rule" id="MF_01024"/>
    </source>
</evidence>
<dbReference type="GO" id="GO:0051287">
    <property type="term" value="F:NAD binding"/>
    <property type="evidence" value="ECO:0007669"/>
    <property type="project" value="InterPro"/>
</dbReference>
<dbReference type="UniPathway" id="UPA00031">
    <property type="reaction ID" value="UER00014"/>
</dbReference>
<dbReference type="PIRSF" id="PIRSF000099">
    <property type="entry name" value="Histidinol_dh"/>
    <property type="match status" value="1"/>
</dbReference>
<evidence type="ECO:0000256" key="8">
    <source>
        <dbReference type="PIRSR" id="PIRSR000099-2"/>
    </source>
</evidence>
<protein>
    <recommendedName>
        <fullName evidence="5">Histidinol dehydrogenase</fullName>
        <shortName evidence="5">HDH</shortName>
        <ecNumber evidence="5">1.1.1.23</ecNumber>
    </recommendedName>
</protein>
<dbReference type="NCBIfam" id="TIGR00069">
    <property type="entry name" value="hisD"/>
    <property type="match status" value="1"/>
</dbReference>
<feature type="binding site" evidence="5 10">
    <location>
        <position position="259"/>
    </location>
    <ligand>
        <name>Zn(2+)</name>
        <dbReference type="ChEBI" id="CHEBI:29105"/>
    </ligand>
</feature>
<feature type="binding site" evidence="5 9">
    <location>
        <position position="415"/>
    </location>
    <ligand>
        <name>substrate</name>
    </ligand>
</feature>
<evidence type="ECO:0000313" key="13">
    <source>
        <dbReference type="Proteomes" id="UP000199302"/>
    </source>
</evidence>
<dbReference type="GO" id="GO:0005829">
    <property type="term" value="C:cytosol"/>
    <property type="evidence" value="ECO:0007669"/>
    <property type="project" value="TreeGrafter"/>
</dbReference>
<gene>
    <name evidence="5" type="primary">hisD</name>
    <name evidence="12" type="ORF">SAMN04515673_10116</name>
</gene>
<evidence type="ECO:0000256" key="9">
    <source>
        <dbReference type="PIRSR" id="PIRSR000099-3"/>
    </source>
</evidence>
<dbReference type="PANTHER" id="PTHR21256">
    <property type="entry name" value="HISTIDINOL DEHYDROGENASE HDH"/>
    <property type="match status" value="1"/>
</dbReference>
<proteinExistence type="inferred from homology"/>
<dbReference type="GO" id="GO:0004399">
    <property type="term" value="F:histidinol dehydrogenase activity"/>
    <property type="evidence" value="ECO:0007669"/>
    <property type="project" value="UniProtKB-UniRule"/>
</dbReference>
<comment type="pathway">
    <text evidence="5">Amino-acid biosynthesis; L-histidine biosynthesis; L-histidine from 5-phospho-alpha-D-ribose 1-diphosphate: step 9/9.</text>
</comment>
<evidence type="ECO:0000256" key="11">
    <source>
        <dbReference type="RuleBase" id="RU004175"/>
    </source>
</evidence>
<dbReference type="EC" id="1.1.1.23" evidence="5"/>
<keyword evidence="5" id="KW-0028">Amino-acid biosynthesis</keyword>
<feature type="binding site" evidence="5 8">
    <location>
        <position position="130"/>
    </location>
    <ligand>
        <name>NAD(+)</name>
        <dbReference type="ChEBI" id="CHEBI:57540"/>
    </ligand>
</feature>
<evidence type="ECO:0000256" key="7">
    <source>
        <dbReference type="PIRSR" id="PIRSR000099-1"/>
    </source>
</evidence>
<feature type="binding site" evidence="5 9">
    <location>
        <position position="262"/>
    </location>
    <ligand>
        <name>substrate</name>
    </ligand>
</feature>
<keyword evidence="5" id="KW-0368">Histidine biosynthesis</keyword>
<evidence type="ECO:0000256" key="1">
    <source>
        <dbReference type="ARBA" id="ARBA00010178"/>
    </source>
</evidence>
<dbReference type="Gene3D" id="1.20.5.1300">
    <property type="match status" value="1"/>
</dbReference>
<dbReference type="PANTHER" id="PTHR21256:SF2">
    <property type="entry name" value="HISTIDINE BIOSYNTHESIS TRIFUNCTIONAL PROTEIN"/>
    <property type="match status" value="1"/>
</dbReference>
<dbReference type="InterPro" id="IPR016161">
    <property type="entry name" value="Ald_DH/histidinol_DH"/>
</dbReference>
<feature type="binding site" evidence="5 9">
    <location>
        <position position="259"/>
    </location>
    <ligand>
        <name>substrate</name>
    </ligand>
</feature>
<dbReference type="FunFam" id="3.40.50.1980:FF:000001">
    <property type="entry name" value="Histidinol dehydrogenase"/>
    <property type="match status" value="1"/>
</dbReference>
<comment type="function">
    <text evidence="5">Catalyzes the sequential NAD-dependent oxidations of L-histidinol to L-histidinaldehyde and then to L-histidine.</text>
</comment>
<dbReference type="OrthoDB" id="9805269at2"/>
<comment type="similarity">
    <text evidence="1 5 6 11">Belongs to the histidinol dehydrogenase family.</text>
</comment>